<proteinExistence type="predicted"/>
<evidence type="ECO:0000256" key="1">
    <source>
        <dbReference type="SAM" id="MobiDB-lite"/>
    </source>
</evidence>
<feature type="region of interest" description="Disordered" evidence="1">
    <location>
        <begin position="200"/>
        <end position="280"/>
    </location>
</feature>
<feature type="region of interest" description="Disordered" evidence="1">
    <location>
        <begin position="310"/>
        <end position="350"/>
    </location>
</feature>
<organism evidence="2 3">
    <name type="scientific">Nesidiocoris tenuis</name>
    <dbReference type="NCBI Taxonomy" id="355587"/>
    <lineage>
        <taxon>Eukaryota</taxon>
        <taxon>Metazoa</taxon>
        <taxon>Ecdysozoa</taxon>
        <taxon>Arthropoda</taxon>
        <taxon>Hexapoda</taxon>
        <taxon>Insecta</taxon>
        <taxon>Pterygota</taxon>
        <taxon>Neoptera</taxon>
        <taxon>Paraneoptera</taxon>
        <taxon>Hemiptera</taxon>
        <taxon>Heteroptera</taxon>
        <taxon>Panheteroptera</taxon>
        <taxon>Cimicomorpha</taxon>
        <taxon>Miridae</taxon>
        <taxon>Dicyphina</taxon>
        <taxon>Nesidiocoris</taxon>
    </lineage>
</organism>
<name>A0A6H5HPS6_9HEMI</name>
<dbReference type="Proteomes" id="UP000479000">
    <property type="component" value="Unassembled WGS sequence"/>
</dbReference>
<feature type="compositionally biased region" description="Low complexity" evidence="1">
    <location>
        <begin position="245"/>
        <end position="259"/>
    </location>
</feature>
<dbReference type="EMBL" id="CADCXU010035390">
    <property type="protein sequence ID" value="CAB0020511.1"/>
    <property type="molecule type" value="Genomic_DNA"/>
</dbReference>
<evidence type="ECO:0000313" key="3">
    <source>
        <dbReference type="Proteomes" id="UP000479000"/>
    </source>
</evidence>
<accession>A0A6H5HPS6</accession>
<evidence type="ECO:0000313" key="2">
    <source>
        <dbReference type="EMBL" id="CAB0020511.1"/>
    </source>
</evidence>
<keyword evidence="3" id="KW-1185">Reference proteome</keyword>
<gene>
    <name evidence="2" type="ORF">NTEN_LOCUS24084</name>
</gene>
<feature type="compositionally biased region" description="Basic residues" evidence="1">
    <location>
        <begin position="263"/>
        <end position="274"/>
    </location>
</feature>
<reference evidence="2 3" key="1">
    <citation type="submission" date="2020-02" db="EMBL/GenBank/DDBJ databases">
        <authorList>
            <person name="Ferguson B K."/>
        </authorList>
    </citation>
    <scope>NUCLEOTIDE SEQUENCE [LARGE SCALE GENOMIC DNA]</scope>
</reference>
<sequence length="437" mass="49721">MTASMMVWMQFLVDNIGIFELPMGKEGQERLPSPSLIKRPFWFSSIGILASLSRNFTICTKERCHWYPIADSHQRKSVQAVDQMGRSLKRARSLEGKRFGELICCSAASLMGPTYLLLDYCASDGNLNKRVDSYRGCIGLPETTRQLTYYEPTAMSFDVSPSESCRVAVLQCCHLKIPRFRYPLGASWLPVCDTDTHQHLHHHHQHLHEQQHHQPLTPTTQPPPPPATETHQHLHHHPHEEHHCQPLTPTTTTQPPATDTHQHPHHHHHHHHQHLHEQHHYQPLTHTTTSIFIVLHFCIRLGDSSGVERRRLVSQSADQQRSARVSGSGSEQGPPDHQDGDAGAIRQRPRPGIRRVLSRGVLARFPAGLGRLQERKRRKVYLKRQPLMRMGRRCTASLKSSLSTLATLFFLQPPTTSPEPLPDDIVVVFLGRLIVKS</sequence>
<protein>
    <submittedName>
        <fullName evidence="2">Uncharacterized protein</fullName>
    </submittedName>
</protein>
<feature type="compositionally biased region" description="Polar residues" evidence="1">
    <location>
        <begin position="313"/>
        <end position="331"/>
    </location>
</feature>
<dbReference type="AlphaFoldDB" id="A0A6H5HPS6"/>